<evidence type="ECO:0000313" key="2">
    <source>
        <dbReference type="Proteomes" id="UP000828390"/>
    </source>
</evidence>
<dbReference type="EMBL" id="JAIWYP010000002">
    <property type="protein sequence ID" value="KAH3873409.1"/>
    <property type="molecule type" value="Genomic_DNA"/>
</dbReference>
<dbReference type="AlphaFoldDB" id="A0A9D4MBX7"/>
<proteinExistence type="predicted"/>
<comment type="caution">
    <text evidence="1">The sequence shown here is derived from an EMBL/GenBank/DDBJ whole genome shotgun (WGS) entry which is preliminary data.</text>
</comment>
<dbReference type="Proteomes" id="UP000828390">
    <property type="component" value="Unassembled WGS sequence"/>
</dbReference>
<keyword evidence="2" id="KW-1185">Reference proteome</keyword>
<accession>A0A9D4MBX7</accession>
<sequence length="55" mass="5957">MFTAGNLTIEGISNDSGDILRLYDALMKLKQGAESETINVTVDYGKVCENASVEM</sequence>
<organism evidence="1 2">
    <name type="scientific">Dreissena polymorpha</name>
    <name type="common">Zebra mussel</name>
    <name type="synonym">Mytilus polymorpha</name>
    <dbReference type="NCBI Taxonomy" id="45954"/>
    <lineage>
        <taxon>Eukaryota</taxon>
        <taxon>Metazoa</taxon>
        <taxon>Spiralia</taxon>
        <taxon>Lophotrochozoa</taxon>
        <taxon>Mollusca</taxon>
        <taxon>Bivalvia</taxon>
        <taxon>Autobranchia</taxon>
        <taxon>Heteroconchia</taxon>
        <taxon>Euheterodonta</taxon>
        <taxon>Imparidentia</taxon>
        <taxon>Neoheterodontei</taxon>
        <taxon>Myida</taxon>
        <taxon>Dreissenoidea</taxon>
        <taxon>Dreissenidae</taxon>
        <taxon>Dreissena</taxon>
    </lineage>
</organism>
<reference evidence="1" key="1">
    <citation type="journal article" date="2019" name="bioRxiv">
        <title>The Genome of the Zebra Mussel, Dreissena polymorpha: A Resource for Invasive Species Research.</title>
        <authorList>
            <person name="McCartney M.A."/>
            <person name="Auch B."/>
            <person name="Kono T."/>
            <person name="Mallez S."/>
            <person name="Zhang Y."/>
            <person name="Obille A."/>
            <person name="Becker A."/>
            <person name="Abrahante J.E."/>
            <person name="Garbe J."/>
            <person name="Badalamenti J.P."/>
            <person name="Herman A."/>
            <person name="Mangelson H."/>
            <person name="Liachko I."/>
            <person name="Sullivan S."/>
            <person name="Sone E.D."/>
            <person name="Koren S."/>
            <person name="Silverstein K.A.T."/>
            <person name="Beckman K.B."/>
            <person name="Gohl D.M."/>
        </authorList>
    </citation>
    <scope>NUCLEOTIDE SEQUENCE</scope>
    <source>
        <strain evidence="1">Duluth1</strain>
        <tissue evidence="1">Whole animal</tissue>
    </source>
</reference>
<reference evidence="1" key="2">
    <citation type="submission" date="2020-11" db="EMBL/GenBank/DDBJ databases">
        <authorList>
            <person name="McCartney M.A."/>
            <person name="Auch B."/>
            <person name="Kono T."/>
            <person name="Mallez S."/>
            <person name="Becker A."/>
            <person name="Gohl D.M."/>
            <person name="Silverstein K.A.T."/>
            <person name="Koren S."/>
            <person name="Bechman K.B."/>
            <person name="Herman A."/>
            <person name="Abrahante J.E."/>
            <person name="Garbe J."/>
        </authorList>
    </citation>
    <scope>NUCLEOTIDE SEQUENCE</scope>
    <source>
        <strain evidence="1">Duluth1</strain>
        <tissue evidence="1">Whole animal</tissue>
    </source>
</reference>
<gene>
    <name evidence="1" type="ORF">DPMN_036644</name>
</gene>
<protein>
    <submittedName>
        <fullName evidence="1">Uncharacterized protein</fullName>
    </submittedName>
</protein>
<name>A0A9D4MBX7_DREPO</name>
<evidence type="ECO:0000313" key="1">
    <source>
        <dbReference type="EMBL" id="KAH3873409.1"/>
    </source>
</evidence>